<proteinExistence type="predicted"/>
<dbReference type="Proteomes" id="UP000005207">
    <property type="component" value="Linkage group LG3"/>
</dbReference>
<dbReference type="InParanoid" id="A0A669BM30"/>
<name>A0A669BM30_ORENI</name>
<dbReference type="Gene3D" id="2.60.40.10">
    <property type="entry name" value="Immunoglobulins"/>
    <property type="match status" value="1"/>
</dbReference>
<reference evidence="2" key="1">
    <citation type="submission" date="2012-01" db="EMBL/GenBank/DDBJ databases">
        <title>The Genome Sequence of Oreochromis niloticus (Nile Tilapia).</title>
        <authorList>
            <consortium name="Broad Institute Genome Assembly Team"/>
            <consortium name="Broad Institute Sequencing Platform"/>
            <person name="Di Palma F."/>
            <person name="Johnson J."/>
            <person name="Lander E.S."/>
            <person name="Lindblad-Toh K."/>
        </authorList>
    </citation>
    <scope>NUCLEOTIDE SEQUENCE [LARGE SCALE GENOMIC DNA]</scope>
</reference>
<reference evidence="1" key="2">
    <citation type="submission" date="2025-08" db="UniProtKB">
        <authorList>
            <consortium name="Ensembl"/>
        </authorList>
    </citation>
    <scope>IDENTIFICATION</scope>
</reference>
<organism evidence="1 2">
    <name type="scientific">Oreochromis niloticus</name>
    <name type="common">Nile tilapia</name>
    <name type="synonym">Tilapia nilotica</name>
    <dbReference type="NCBI Taxonomy" id="8128"/>
    <lineage>
        <taxon>Eukaryota</taxon>
        <taxon>Metazoa</taxon>
        <taxon>Chordata</taxon>
        <taxon>Craniata</taxon>
        <taxon>Vertebrata</taxon>
        <taxon>Euteleostomi</taxon>
        <taxon>Actinopterygii</taxon>
        <taxon>Neopterygii</taxon>
        <taxon>Teleostei</taxon>
        <taxon>Neoteleostei</taxon>
        <taxon>Acanthomorphata</taxon>
        <taxon>Ovalentaria</taxon>
        <taxon>Cichlomorphae</taxon>
        <taxon>Cichliformes</taxon>
        <taxon>Cichlidae</taxon>
        <taxon>African cichlids</taxon>
        <taxon>Pseudocrenilabrinae</taxon>
        <taxon>Oreochromini</taxon>
        <taxon>Oreochromis</taxon>
    </lineage>
</organism>
<evidence type="ECO:0000313" key="2">
    <source>
        <dbReference type="Proteomes" id="UP000005207"/>
    </source>
</evidence>
<accession>A0A669BM30</accession>
<keyword evidence="2" id="KW-1185">Reference proteome</keyword>
<evidence type="ECO:0008006" key="3">
    <source>
        <dbReference type="Google" id="ProtNLM"/>
    </source>
</evidence>
<reference evidence="1" key="3">
    <citation type="submission" date="2025-09" db="UniProtKB">
        <authorList>
            <consortium name="Ensembl"/>
        </authorList>
    </citation>
    <scope>IDENTIFICATION</scope>
</reference>
<dbReference type="InterPro" id="IPR013783">
    <property type="entry name" value="Ig-like_fold"/>
</dbReference>
<dbReference type="InterPro" id="IPR036179">
    <property type="entry name" value="Ig-like_dom_sf"/>
</dbReference>
<protein>
    <recommendedName>
        <fullName evidence="3">Ig-like domain-containing protein</fullName>
    </recommendedName>
</protein>
<dbReference type="AlphaFoldDB" id="A0A669BM30"/>
<evidence type="ECO:0000313" key="1">
    <source>
        <dbReference type="Ensembl" id="ENSONIP00000036774.1"/>
    </source>
</evidence>
<dbReference type="GeneTree" id="ENSGT01110000267284"/>
<dbReference type="SUPFAM" id="SSF48726">
    <property type="entry name" value="Immunoglobulin"/>
    <property type="match status" value="1"/>
</dbReference>
<sequence>SSVHLTLGPAAASGLSSCLPFPSSTCWLPPLANVIESVEAPRYPPHEVTTQWTYEWRRGQVNTGQSFSEFRINRVTESDGGGYSCRGRRSSSWTEWSDITTLRVTGSRGQCDPDLLCEPIIITIIII</sequence>
<dbReference type="Ensembl" id="ENSONIT00000086775.1">
    <property type="protein sequence ID" value="ENSONIP00000036774.1"/>
    <property type="gene ID" value="ENSONIG00000028447.1"/>
</dbReference>